<name>A0A9Q9ICH9_9ACTN</name>
<feature type="transmembrane region" description="Helical" evidence="1">
    <location>
        <begin position="20"/>
        <end position="43"/>
    </location>
</feature>
<dbReference type="Pfam" id="PF19741">
    <property type="entry name" value="DUF6230"/>
    <property type="match status" value="1"/>
</dbReference>
<keyword evidence="1" id="KW-0812">Transmembrane</keyword>
<sequence>MTQAEDQEEPLQGKTRWRRFALTMGISSAVTAALVVLTGQGVIAASFSVSGLPFVVTADELQGTGFEQYAVLDTMEPGSPNEGDTGGQLILIVSAVDNAKLTNLCQSINLGGTNLKLTAGSAEHPVTATKLIVDSDLISGDASFTTIDIGQDASTLTRVPGATGGIGIFGQQAETVTIKHLRQNNYATTAATFILPNLHMSFSDEGC</sequence>
<keyword evidence="1" id="KW-1133">Transmembrane helix</keyword>
<evidence type="ECO:0000313" key="2">
    <source>
        <dbReference type="EMBL" id="UWZ50683.1"/>
    </source>
</evidence>
<dbReference type="AlphaFoldDB" id="A0A9Q9ICH9"/>
<organism evidence="2 3">
    <name type="scientific">Dactylosporangium aurantiacum</name>
    <dbReference type="NCBI Taxonomy" id="35754"/>
    <lineage>
        <taxon>Bacteria</taxon>
        <taxon>Bacillati</taxon>
        <taxon>Actinomycetota</taxon>
        <taxon>Actinomycetes</taxon>
        <taxon>Micromonosporales</taxon>
        <taxon>Micromonosporaceae</taxon>
        <taxon>Dactylosporangium</taxon>
    </lineage>
</organism>
<reference evidence="2" key="1">
    <citation type="submission" date="2021-04" db="EMBL/GenBank/DDBJ databases">
        <title>Dactylosporangium aurantiacum NRRL B-8018 full assembly.</title>
        <authorList>
            <person name="Hartkoorn R.C."/>
            <person name="Beaudoing E."/>
            <person name="Hot D."/>
        </authorList>
    </citation>
    <scope>NUCLEOTIDE SEQUENCE</scope>
    <source>
        <strain evidence="2">NRRL B-8018</strain>
    </source>
</reference>
<keyword evidence="1" id="KW-0472">Membrane</keyword>
<dbReference type="KEGG" id="daur:Daura_28110"/>
<evidence type="ECO:0000256" key="1">
    <source>
        <dbReference type="SAM" id="Phobius"/>
    </source>
</evidence>
<dbReference type="Proteomes" id="UP001058003">
    <property type="component" value="Chromosome"/>
</dbReference>
<keyword evidence="3" id="KW-1185">Reference proteome</keyword>
<dbReference type="OrthoDB" id="3869662at2"/>
<dbReference type="EMBL" id="CP073767">
    <property type="protein sequence ID" value="UWZ50683.1"/>
    <property type="molecule type" value="Genomic_DNA"/>
</dbReference>
<dbReference type="InterPro" id="IPR046198">
    <property type="entry name" value="DUF6230"/>
</dbReference>
<proteinExistence type="predicted"/>
<gene>
    <name evidence="2" type="ORF">Daura_28110</name>
</gene>
<evidence type="ECO:0000313" key="3">
    <source>
        <dbReference type="Proteomes" id="UP001058003"/>
    </source>
</evidence>
<accession>A0A9Q9ICH9</accession>
<protein>
    <submittedName>
        <fullName evidence="2">Cholesterol esterase</fullName>
    </submittedName>
</protein>